<protein>
    <submittedName>
        <fullName evidence="2">Uncharacterized protein</fullName>
    </submittedName>
</protein>
<evidence type="ECO:0000313" key="3">
    <source>
        <dbReference type="Proteomes" id="UP000467840"/>
    </source>
</evidence>
<sequence>MQEAGKTGKDDAEVEAGKEDVKGNLEENKEKPLETDAKIESTPTEEAKVEQDADKSDEAGEGKGEVELGRSKGTSHGSGASESKKENIEDEKFKGKDEQQQLEVSKEYGCGELDKAGTDLNEKYKGVVEDKEKHDESIPKSEGEIKDKEAANGNNEKPNYMDIVIEKVEGEVVENGRSGSDAKQDSYLIVHSDIALIEPQVRCVM</sequence>
<dbReference type="Proteomes" id="UP000467840">
    <property type="component" value="Chromosome 14"/>
</dbReference>
<evidence type="ECO:0000313" key="2">
    <source>
        <dbReference type="EMBL" id="KAF2310636.1"/>
    </source>
</evidence>
<accession>A0A6A6MEI0</accession>
<proteinExistence type="predicted"/>
<feature type="compositionally biased region" description="Polar residues" evidence="1">
    <location>
        <begin position="72"/>
        <end position="81"/>
    </location>
</feature>
<feature type="compositionally biased region" description="Basic and acidic residues" evidence="1">
    <location>
        <begin position="1"/>
        <end position="70"/>
    </location>
</feature>
<feature type="compositionally biased region" description="Basic and acidic residues" evidence="1">
    <location>
        <begin position="112"/>
        <end position="150"/>
    </location>
</feature>
<organism evidence="2 3">
    <name type="scientific">Hevea brasiliensis</name>
    <name type="common">Para rubber tree</name>
    <name type="synonym">Siphonia brasiliensis</name>
    <dbReference type="NCBI Taxonomy" id="3981"/>
    <lineage>
        <taxon>Eukaryota</taxon>
        <taxon>Viridiplantae</taxon>
        <taxon>Streptophyta</taxon>
        <taxon>Embryophyta</taxon>
        <taxon>Tracheophyta</taxon>
        <taxon>Spermatophyta</taxon>
        <taxon>Magnoliopsida</taxon>
        <taxon>eudicotyledons</taxon>
        <taxon>Gunneridae</taxon>
        <taxon>Pentapetalae</taxon>
        <taxon>rosids</taxon>
        <taxon>fabids</taxon>
        <taxon>Malpighiales</taxon>
        <taxon>Euphorbiaceae</taxon>
        <taxon>Crotonoideae</taxon>
        <taxon>Micrandreae</taxon>
        <taxon>Hevea</taxon>
    </lineage>
</organism>
<dbReference type="AlphaFoldDB" id="A0A6A6MEI0"/>
<gene>
    <name evidence="2" type="ORF">GH714_015844</name>
</gene>
<keyword evidence="3" id="KW-1185">Reference proteome</keyword>
<comment type="caution">
    <text evidence="2">The sequence shown here is derived from an EMBL/GenBank/DDBJ whole genome shotgun (WGS) entry which is preliminary data.</text>
</comment>
<evidence type="ECO:0000256" key="1">
    <source>
        <dbReference type="SAM" id="MobiDB-lite"/>
    </source>
</evidence>
<name>A0A6A6MEI0_HEVBR</name>
<feature type="region of interest" description="Disordered" evidence="1">
    <location>
        <begin position="1"/>
        <end position="160"/>
    </location>
</feature>
<reference evidence="2 3" key="1">
    <citation type="journal article" date="2020" name="Mol. Plant">
        <title>The Chromosome-Based Rubber Tree Genome Provides New Insights into Spurge Genome Evolution and Rubber Biosynthesis.</title>
        <authorList>
            <person name="Liu J."/>
            <person name="Shi C."/>
            <person name="Shi C.C."/>
            <person name="Li W."/>
            <person name="Zhang Q.J."/>
            <person name="Zhang Y."/>
            <person name="Li K."/>
            <person name="Lu H.F."/>
            <person name="Shi C."/>
            <person name="Zhu S.T."/>
            <person name="Xiao Z.Y."/>
            <person name="Nan H."/>
            <person name="Yue Y."/>
            <person name="Zhu X.G."/>
            <person name="Wu Y."/>
            <person name="Hong X.N."/>
            <person name="Fan G.Y."/>
            <person name="Tong Y."/>
            <person name="Zhang D."/>
            <person name="Mao C.L."/>
            <person name="Liu Y.L."/>
            <person name="Hao S.J."/>
            <person name="Liu W.Q."/>
            <person name="Lv M.Q."/>
            <person name="Zhang H.B."/>
            <person name="Liu Y."/>
            <person name="Hu-Tang G.R."/>
            <person name="Wang J.P."/>
            <person name="Wang J.H."/>
            <person name="Sun Y.H."/>
            <person name="Ni S.B."/>
            <person name="Chen W.B."/>
            <person name="Zhang X.C."/>
            <person name="Jiao Y.N."/>
            <person name="Eichler E.E."/>
            <person name="Li G.H."/>
            <person name="Liu X."/>
            <person name="Gao L.Z."/>
        </authorList>
    </citation>
    <scope>NUCLEOTIDE SEQUENCE [LARGE SCALE GENOMIC DNA]</scope>
    <source>
        <strain evidence="3">cv. GT1</strain>
        <tissue evidence="2">Leaf</tissue>
    </source>
</reference>
<dbReference type="EMBL" id="JAAGAX010000006">
    <property type="protein sequence ID" value="KAF2310636.1"/>
    <property type="molecule type" value="Genomic_DNA"/>
</dbReference>
<feature type="compositionally biased region" description="Basic and acidic residues" evidence="1">
    <location>
        <begin position="82"/>
        <end position="99"/>
    </location>
</feature>